<dbReference type="InterPro" id="IPR037176">
    <property type="entry name" value="Osmotin/thaumatin-like_sf"/>
</dbReference>
<accession>A0A5C3QFS3</accession>
<dbReference type="SUPFAM" id="SSF49870">
    <property type="entry name" value="Osmotin, thaumatin-like protein"/>
    <property type="match status" value="1"/>
</dbReference>
<proteinExistence type="predicted"/>
<organism evidence="2 3">
    <name type="scientific">Pterulicium gracile</name>
    <dbReference type="NCBI Taxonomy" id="1884261"/>
    <lineage>
        <taxon>Eukaryota</taxon>
        <taxon>Fungi</taxon>
        <taxon>Dikarya</taxon>
        <taxon>Basidiomycota</taxon>
        <taxon>Agaricomycotina</taxon>
        <taxon>Agaricomycetes</taxon>
        <taxon>Agaricomycetidae</taxon>
        <taxon>Agaricales</taxon>
        <taxon>Pleurotineae</taxon>
        <taxon>Pterulaceae</taxon>
        <taxon>Pterulicium</taxon>
    </lineage>
</organism>
<dbReference type="EMBL" id="ML178827">
    <property type="protein sequence ID" value="TFL00943.1"/>
    <property type="molecule type" value="Genomic_DNA"/>
</dbReference>
<gene>
    <name evidence="2" type="ORF">BDV98DRAFT_568989</name>
</gene>
<protein>
    <submittedName>
        <fullName evidence="2">Uncharacterized protein</fullName>
    </submittedName>
</protein>
<feature type="signal peptide" evidence="1">
    <location>
        <begin position="1"/>
        <end position="19"/>
    </location>
</feature>
<reference evidence="2 3" key="1">
    <citation type="journal article" date="2019" name="Nat. Ecol. Evol.">
        <title>Megaphylogeny resolves global patterns of mushroom evolution.</title>
        <authorList>
            <person name="Varga T."/>
            <person name="Krizsan K."/>
            <person name="Foldi C."/>
            <person name="Dima B."/>
            <person name="Sanchez-Garcia M."/>
            <person name="Sanchez-Ramirez S."/>
            <person name="Szollosi G.J."/>
            <person name="Szarkandi J.G."/>
            <person name="Papp V."/>
            <person name="Albert L."/>
            <person name="Andreopoulos W."/>
            <person name="Angelini C."/>
            <person name="Antonin V."/>
            <person name="Barry K.W."/>
            <person name="Bougher N.L."/>
            <person name="Buchanan P."/>
            <person name="Buyck B."/>
            <person name="Bense V."/>
            <person name="Catcheside P."/>
            <person name="Chovatia M."/>
            <person name="Cooper J."/>
            <person name="Damon W."/>
            <person name="Desjardin D."/>
            <person name="Finy P."/>
            <person name="Geml J."/>
            <person name="Haridas S."/>
            <person name="Hughes K."/>
            <person name="Justo A."/>
            <person name="Karasinski D."/>
            <person name="Kautmanova I."/>
            <person name="Kiss B."/>
            <person name="Kocsube S."/>
            <person name="Kotiranta H."/>
            <person name="LaButti K.M."/>
            <person name="Lechner B.E."/>
            <person name="Liimatainen K."/>
            <person name="Lipzen A."/>
            <person name="Lukacs Z."/>
            <person name="Mihaltcheva S."/>
            <person name="Morgado L.N."/>
            <person name="Niskanen T."/>
            <person name="Noordeloos M.E."/>
            <person name="Ohm R.A."/>
            <person name="Ortiz-Santana B."/>
            <person name="Ovrebo C."/>
            <person name="Racz N."/>
            <person name="Riley R."/>
            <person name="Savchenko A."/>
            <person name="Shiryaev A."/>
            <person name="Soop K."/>
            <person name="Spirin V."/>
            <person name="Szebenyi C."/>
            <person name="Tomsovsky M."/>
            <person name="Tulloss R.E."/>
            <person name="Uehling J."/>
            <person name="Grigoriev I.V."/>
            <person name="Vagvolgyi C."/>
            <person name="Papp T."/>
            <person name="Martin F.M."/>
            <person name="Miettinen O."/>
            <person name="Hibbett D.S."/>
            <person name="Nagy L.G."/>
        </authorList>
    </citation>
    <scope>NUCLEOTIDE SEQUENCE [LARGE SCALE GENOMIC DNA]</scope>
    <source>
        <strain evidence="2 3">CBS 309.79</strain>
    </source>
</reference>
<evidence type="ECO:0000313" key="3">
    <source>
        <dbReference type="Proteomes" id="UP000305067"/>
    </source>
</evidence>
<dbReference type="Proteomes" id="UP000305067">
    <property type="component" value="Unassembled WGS sequence"/>
</dbReference>
<evidence type="ECO:0000256" key="1">
    <source>
        <dbReference type="SAM" id="SignalP"/>
    </source>
</evidence>
<sequence length="178" mass="18961">MFFPIVACLCLLAGNHVAAQSVKLVNRCESDIAPRVESSSAEFTVEQPVTLAHDEETTVHLPKGFFGRICSDQDCKGSMAEFSFAREKVYYDISNILGYTIPHTISTSCGIASCLNSDCECTEAFGPGDEGHHGGGCVIPAGREGPLRVCDDMGSVTVTYCASAPEVQPPLLTSHAEL</sequence>
<dbReference type="AlphaFoldDB" id="A0A5C3QFS3"/>
<feature type="chain" id="PRO_5023123722" evidence="1">
    <location>
        <begin position="20"/>
        <end position="178"/>
    </location>
</feature>
<name>A0A5C3QFS3_9AGAR</name>
<dbReference type="Gene3D" id="2.60.110.10">
    <property type="entry name" value="Thaumatin"/>
    <property type="match status" value="1"/>
</dbReference>
<keyword evidence="3" id="KW-1185">Reference proteome</keyword>
<keyword evidence="1" id="KW-0732">Signal</keyword>
<evidence type="ECO:0000313" key="2">
    <source>
        <dbReference type="EMBL" id="TFL00943.1"/>
    </source>
</evidence>